<name>A0ABQ5DGP6_9ASTR</name>
<gene>
    <name evidence="2" type="ORF">Tco_0937291</name>
</gene>
<keyword evidence="1" id="KW-0812">Transmembrane</keyword>
<reference evidence="2" key="2">
    <citation type="submission" date="2022-01" db="EMBL/GenBank/DDBJ databases">
        <authorList>
            <person name="Yamashiro T."/>
            <person name="Shiraishi A."/>
            <person name="Satake H."/>
            <person name="Nakayama K."/>
        </authorList>
    </citation>
    <scope>NUCLEOTIDE SEQUENCE</scope>
</reference>
<keyword evidence="1" id="KW-1133">Transmembrane helix</keyword>
<accession>A0ABQ5DGP6</accession>
<evidence type="ECO:0000256" key="1">
    <source>
        <dbReference type="SAM" id="Phobius"/>
    </source>
</evidence>
<proteinExistence type="predicted"/>
<keyword evidence="1" id="KW-0472">Membrane</keyword>
<dbReference type="PANTHER" id="PTHR11439:SF483">
    <property type="entry name" value="PEPTIDE SYNTHASE GLIP-LIKE, PUTATIVE (AFU_ORTHOLOGUE AFUA_3G12920)-RELATED"/>
    <property type="match status" value="1"/>
</dbReference>
<sequence>MDHDVKQLKQNRFPLSTSVGIHDEDRSSHVSSKMKSRARLSVDIPLDGKYTLTDGYPLPNPSLYRTIVGSLVYLTGLVQILLMLSTLLVTLSVLTPPFIGFLFYKFFGIFESTTGFCVFLEDSLISWKSKKQDVLSRSSTEVEYCVML</sequence>
<evidence type="ECO:0000313" key="3">
    <source>
        <dbReference type="Proteomes" id="UP001151760"/>
    </source>
</evidence>
<protein>
    <submittedName>
        <fullName evidence="2">Uncharacterized mitochondrial protein-like protein</fullName>
    </submittedName>
</protein>
<feature type="transmembrane region" description="Helical" evidence="1">
    <location>
        <begin position="101"/>
        <end position="120"/>
    </location>
</feature>
<organism evidence="2 3">
    <name type="scientific">Tanacetum coccineum</name>
    <dbReference type="NCBI Taxonomy" id="301880"/>
    <lineage>
        <taxon>Eukaryota</taxon>
        <taxon>Viridiplantae</taxon>
        <taxon>Streptophyta</taxon>
        <taxon>Embryophyta</taxon>
        <taxon>Tracheophyta</taxon>
        <taxon>Spermatophyta</taxon>
        <taxon>Magnoliopsida</taxon>
        <taxon>eudicotyledons</taxon>
        <taxon>Gunneridae</taxon>
        <taxon>Pentapetalae</taxon>
        <taxon>asterids</taxon>
        <taxon>campanulids</taxon>
        <taxon>Asterales</taxon>
        <taxon>Asteraceae</taxon>
        <taxon>Asteroideae</taxon>
        <taxon>Anthemideae</taxon>
        <taxon>Anthemidinae</taxon>
        <taxon>Tanacetum</taxon>
    </lineage>
</organism>
<comment type="caution">
    <text evidence="2">The sequence shown here is derived from an EMBL/GenBank/DDBJ whole genome shotgun (WGS) entry which is preliminary data.</text>
</comment>
<keyword evidence="3" id="KW-1185">Reference proteome</keyword>
<reference evidence="2" key="1">
    <citation type="journal article" date="2022" name="Int. J. Mol. Sci.">
        <title>Draft Genome of Tanacetum Coccineum: Genomic Comparison of Closely Related Tanacetum-Family Plants.</title>
        <authorList>
            <person name="Yamashiro T."/>
            <person name="Shiraishi A."/>
            <person name="Nakayama K."/>
            <person name="Satake H."/>
        </authorList>
    </citation>
    <scope>NUCLEOTIDE SEQUENCE</scope>
</reference>
<dbReference type="EMBL" id="BQNB010015222">
    <property type="protein sequence ID" value="GJT37426.1"/>
    <property type="molecule type" value="Genomic_DNA"/>
</dbReference>
<dbReference type="Proteomes" id="UP001151760">
    <property type="component" value="Unassembled WGS sequence"/>
</dbReference>
<dbReference type="PANTHER" id="PTHR11439">
    <property type="entry name" value="GAG-POL-RELATED RETROTRANSPOSON"/>
    <property type="match status" value="1"/>
</dbReference>
<feature type="transmembrane region" description="Helical" evidence="1">
    <location>
        <begin position="71"/>
        <end position="95"/>
    </location>
</feature>
<evidence type="ECO:0000313" key="2">
    <source>
        <dbReference type="EMBL" id="GJT37426.1"/>
    </source>
</evidence>